<name>A0A4Y0BLG1_ANOFN</name>
<dbReference type="VEuPathDB" id="VectorBase:AFUN2_006440"/>
<dbReference type="VEuPathDB" id="VectorBase:AFUN019678"/>
<reference evidence="1" key="1">
    <citation type="submission" date="2020-05" db="UniProtKB">
        <authorList>
            <consortium name="EnsemblMetazoa"/>
        </authorList>
    </citation>
    <scope>IDENTIFICATION</scope>
    <source>
        <strain evidence="1">FUMOZ</strain>
    </source>
</reference>
<dbReference type="AlphaFoldDB" id="A0A4Y0BLG1"/>
<proteinExistence type="predicted"/>
<sequence length="134" mass="14841">MSPPGNGIFVVRGEMSTLTTAMRRGSRWSFNTYQDDDKDVLLKSFQELKEVLLQVEDLRLVEPNVFLSPFLDVIRSEETTGPVTSLALSAVNKFLSYGLIDPTHSTLAATVENIADAVTHARFVGTDQTSDGWF</sequence>
<evidence type="ECO:0000313" key="1">
    <source>
        <dbReference type="EnsemblMetazoa" id="AFUN019678-PA"/>
    </source>
</evidence>
<accession>A0A4Y0BLG1</accession>
<dbReference type="EnsemblMetazoa" id="AFUN019678-RA">
    <property type="protein sequence ID" value="AFUN019678-PA"/>
    <property type="gene ID" value="AFUN019678"/>
</dbReference>
<dbReference type="STRING" id="62324.A0A4Y0BLG1"/>
<organism evidence="1">
    <name type="scientific">Anopheles funestus</name>
    <name type="common">African malaria mosquito</name>
    <dbReference type="NCBI Taxonomy" id="62324"/>
    <lineage>
        <taxon>Eukaryota</taxon>
        <taxon>Metazoa</taxon>
        <taxon>Ecdysozoa</taxon>
        <taxon>Arthropoda</taxon>
        <taxon>Hexapoda</taxon>
        <taxon>Insecta</taxon>
        <taxon>Pterygota</taxon>
        <taxon>Neoptera</taxon>
        <taxon>Endopterygota</taxon>
        <taxon>Diptera</taxon>
        <taxon>Nematocera</taxon>
        <taxon>Culicoidea</taxon>
        <taxon>Culicidae</taxon>
        <taxon>Anophelinae</taxon>
        <taxon>Anopheles</taxon>
    </lineage>
</organism>
<protein>
    <submittedName>
        <fullName evidence="1">Uncharacterized protein</fullName>
    </submittedName>
</protein>